<feature type="chain" id="PRO_5041705620" evidence="1">
    <location>
        <begin position="21"/>
        <end position="130"/>
    </location>
</feature>
<proteinExistence type="predicted"/>
<comment type="caution">
    <text evidence="2">The sequence shown here is derived from an EMBL/GenBank/DDBJ whole genome shotgun (WGS) entry which is preliminary data.</text>
</comment>
<keyword evidence="1" id="KW-0732">Signal</keyword>
<evidence type="ECO:0000313" key="2">
    <source>
        <dbReference type="EMBL" id="GMN35740.1"/>
    </source>
</evidence>
<dbReference type="EMBL" id="BTGU01003713">
    <property type="protein sequence ID" value="GMN35740.1"/>
    <property type="molecule type" value="Genomic_DNA"/>
</dbReference>
<dbReference type="Proteomes" id="UP001187192">
    <property type="component" value="Unassembled WGS sequence"/>
</dbReference>
<dbReference type="Gramene" id="FCD_00028066-RA">
    <property type="protein sequence ID" value="FCD_00028066-RA:cds"/>
    <property type="gene ID" value="FCD_00028066"/>
</dbReference>
<organism evidence="2 3">
    <name type="scientific">Ficus carica</name>
    <name type="common">Common fig</name>
    <dbReference type="NCBI Taxonomy" id="3494"/>
    <lineage>
        <taxon>Eukaryota</taxon>
        <taxon>Viridiplantae</taxon>
        <taxon>Streptophyta</taxon>
        <taxon>Embryophyta</taxon>
        <taxon>Tracheophyta</taxon>
        <taxon>Spermatophyta</taxon>
        <taxon>Magnoliopsida</taxon>
        <taxon>eudicotyledons</taxon>
        <taxon>Gunneridae</taxon>
        <taxon>Pentapetalae</taxon>
        <taxon>rosids</taxon>
        <taxon>fabids</taxon>
        <taxon>Rosales</taxon>
        <taxon>Moraceae</taxon>
        <taxon>Ficeae</taxon>
        <taxon>Ficus</taxon>
    </lineage>
</organism>
<keyword evidence="3" id="KW-1185">Reference proteome</keyword>
<dbReference type="AlphaFoldDB" id="A0AA88CXM9"/>
<reference evidence="2" key="1">
    <citation type="submission" date="2023-07" db="EMBL/GenBank/DDBJ databases">
        <title>draft genome sequence of fig (Ficus carica).</title>
        <authorList>
            <person name="Takahashi T."/>
            <person name="Nishimura K."/>
        </authorList>
    </citation>
    <scope>NUCLEOTIDE SEQUENCE</scope>
</reference>
<evidence type="ECO:0000313" key="3">
    <source>
        <dbReference type="Proteomes" id="UP001187192"/>
    </source>
</evidence>
<protein>
    <submittedName>
        <fullName evidence="2">Uncharacterized protein</fullName>
    </submittedName>
</protein>
<feature type="signal peptide" evidence="1">
    <location>
        <begin position="1"/>
        <end position="20"/>
    </location>
</feature>
<gene>
    <name evidence="2" type="ORF">TIFTF001_045055</name>
</gene>
<name>A0AA88CXM9_FICCA</name>
<evidence type="ECO:0000256" key="1">
    <source>
        <dbReference type="SAM" id="SignalP"/>
    </source>
</evidence>
<sequence>MKPTIWRNACLTLLVMTVMAVNMLEPSCCGASTGSISSKNMNGTSIPFMICDSSKEECLIAQLNDEQMEFQMPSEISRRVLDTIRFSEKSGTAGKPACERRLLQYSQSCLPRINTHPNQKCVDYTRNCHG</sequence>
<accession>A0AA88CXM9</accession>